<dbReference type="Proteomes" id="UP000009005">
    <property type="component" value="Chromosome"/>
</dbReference>
<name>I6ZFK0_MYCWM</name>
<protein>
    <submittedName>
        <fullName evidence="2">Uncharacterized protein</fullName>
    </submittedName>
</protein>
<sequence length="171" mass="18204">MASTILFKFLGGLLTVGAVSAIPTAIIYSSSNNSSREINIDSFKTQKSNCWVILSDTVNQKDLSVCQIGESLKYYVVNKSGEDIKSIKEIEKVLSSTGEGTLLGGSVIVKPKGEGTNESFSGVKGKDETIKTLGGFSQGGLYSKCRSIDSQDSDAPKLNCGSEKSIPLTKY</sequence>
<gene>
    <name evidence="2" type="ordered locus">WEN_03055</name>
</gene>
<dbReference type="EMBL" id="CP003703">
    <property type="protein sequence ID" value="AFN65392.1"/>
    <property type="molecule type" value="Genomic_DNA"/>
</dbReference>
<feature type="region of interest" description="Disordered" evidence="1">
    <location>
        <begin position="148"/>
        <end position="171"/>
    </location>
</feature>
<dbReference type="PATRIC" id="fig|1197325.3.peg.661"/>
<dbReference type="KEGG" id="mwe:WEN_03055"/>
<keyword evidence="3" id="KW-1185">Reference proteome</keyword>
<evidence type="ECO:0000313" key="2">
    <source>
        <dbReference type="EMBL" id="AFN65392.1"/>
    </source>
</evidence>
<dbReference type="HOGENOM" id="CLU_1561255_0_0_14"/>
<reference evidence="2 3" key="1">
    <citation type="journal article" date="2012" name="J. Bacteriol.">
        <title>Complete genome sequence of Mycoplasma wenyonii strain Massachusetts.</title>
        <authorList>
            <person name="Dos Santos A.P."/>
            <person name="Guimaraes A.M."/>
            <person name="do Nascimento N.C."/>
            <person name="Sanmiguel P.J."/>
            <person name="Messick J.B."/>
        </authorList>
    </citation>
    <scope>NUCLEOTIDE SEQUENCE [LARGE SCALE GENOMIC DNA]</scope>
    <source>
        <strain evidence="2 3">Massachusetts</strain>
    </source>
</reference>
<dbReference type="RefSeq" id="WP_014850101.1">
    <property type="nucleotide sequence ID" value="NC_018149.1"/>
</dbReference>
<evidence type="ECO:0000313" key="3">
    <source>
        <dbReference type="Proteomes" id="UP000009005"/>
    </source>
</evidence>
<evidence type="ECO:0000256" key="1">
    <source>
        <dbReference type="SAM" id="MobiDB-lite"/>
    </source>
</evidence>
<dbReference type="AlphaFoldDB" id="I6ZFK0"/>
<proteinExistence type="predicted"/>
<accession>I6ZFK0</accession>
<organism evidence="2 3">
    <name type="scientific">Mycoplasma wenyonii (strain Massachusetts)</name>
    <name type="common">Eperythrozoon wenyonii</name>
    <dbReference type="NCBI Taxonomy" id="1197325"/>
    <lineage>
        <taxon>Bacteria</taxon>
        <taxon>Bacillati</taxon>
        <taxon>Mycoplasmatota</taxon>
        <taxon>Mollicutes</taxon>
        <taxon>Mycoplasmataceae</taxon>
        <taxon>Mycoplasma</taxon>
    </lineage>
</organism>